<sequence length="262" mass="29521">MFIQTVRIVIPLVLLQFLTGCQSDDNDKLKSEIESLKQEISQLTKEVGKIENEVKEMKNLAFNPPKKEPPTLPNQPNFTEDGTLPLLGSKDAKIAIIEFSDFQCPYCKRFTDSAFKQIKENYIDTGKVQYIARDFPLSFHAKAMGAAIAATCSLHQNSYWPMRDMLFSNVKDLGEELYQKAATDLSLNLEEFNKCMKDKSIANKVEQDLTLGKSLGIRGTPSFLIGRVENDQLIEPQIVVGAQRYAVFESLLEQLSNSDKAK</sequence>
<evidence type="ECO:0000256" key="4">
    <source>
        <dbReference type="ARBA" id="ARBA00023157"/>
    </source>
</evidence>
<reference evidence="6 7" key="1">
    <citation type="journal article" date="2017" name="Appl. Environ. Microbiol.">
        <title>Parallel evolution of two clades of a major Atlantic endemic Vibrio parahaemolyticus pathogen lineage by independent acquisition of related pathogenicity islands.</title>
        <authorList>
            <person name="Xu F."/>
            <person name="Gonzalez-Escalona N."/>
            <person name="Drees K.P."/>
            <person name="Sebra R.P."/>
            <person name="Cooper V.S."/>
            <person name="Jones S.H."/>
            <person name="Whistler C.A."/>
        </authorList>
    </citation>
    <scope>NUCLEOTIDE SEQUENCE [LARGE SCALE GENOMIC DNA]</scope>
    <source>
        <strain evidence="6 7">MAVP-3</strain>
    </source>
</reference>
<dbReference type="PANTHER" id="PTHR13887">
    <property type="entry name" value="GLUTATHIONE S-TRANSFERASE KAPPA"/>
    <property type="match status" value="1"/>
</dbReference>
<evidence type="ECO:0000256" key="1">
    <source>
        <dbReference type="ARBA" id="ARBA00005791"/>
    </source>
</evidence>
<proteinExistence type="inferred from homology"/>
<dbReference type="AlphaFoldDB" id="A0A0L8T0K2"/>
<gene>
    <name evidence="6" type="ORF">CA163_06075</name>
</gene>
<keyword evidence="3" id="KW-0560">Oxidoreductase</keyword>
<dbReference type="OrthoDB" id="9780340at2"/>
<name>A0A0L8T0K2_VIBPH</name>
<accession>A0A0L8T0K2</accession>
<dbReference type="Pfam" id="PF13462">
    <property type="entry name" value="Thioredoxin_4"/>
    <property type="match status" value="1"/>
</dbReference>
<comment type="caution">
    <text evidence="6">The sequence shown here is derived from an EMBL/GenBank/DDBJ whole genome shotgun (WGS) entry which is preliminary data.</text>
</comment>
<dbReference type="OMA" id="AYWPMRD"/>
<protein>
    <submittedName>
        <fullName evidence="6">Thioredoxin</fullName>
    </submittedName>
</protein>
<dbReference type="PROSITE" id="PS51352">
    <property type="entry name" value="THIOREDOXIN_2"/>
    <property type="match status" value="1"/>
</dbReference>
<dbReference type="InterPro" id="IPR036249">
    <property type="entry name" value="Thioredoxin-like_sf"/>
</dbReference>
<dbReference type="Gene3D" id="3.40.30.10">
    <property type="entry name" value="Glutaredoxin"/>
    <property type="match status" value="1"/>
</dbReference>
<keyword evidence="4" id="KW-1015">Disulfide bond</keyword>
<dbReference type="STRING" id="670.ACZ92_22970"/>
<dbReference type="PROSITE" id="PS51257">
    <property type="entry name" value="PROKAR_LIPOPROTEIN"/>
    <property type="match status" value="1"/>
</dbReference>
<evidence type="ECO:0000256" key="3">
    <source>
        <dbReference type="ARBA" id="ARBA00023002"/>
    </source>
</evidence>
<dbReference type="GeneID" id="1191685"/>
<dbReference type="InterPro" id="IPR012336">
    <property type="entry name" value="Thioredoxin-like_fold"/>
</dbReference>
<keyword evidence="2" id="KW-0732">Signal</keyword>
<evidence type="ECO:0000313" key="7">
    <source>
        <dbReference type="Proteomes" id="UP000214596"/>
    </source>
</evidence>
<dbReference type="InterPro" id="IPR013766">
    <property type="entry name" value="Thioredoxin_domain"/>
</dbReference>
<keyword evidence="5" id="KW-0676">Redox-active center</keyword>
<dbReference type="SUPFAM" id="SSF52833">
    <property type="entry name" value="Thioredoxin-like"/>
    <property type="match status" value="1"/>
</dbReference>
<dbReference type="RefSeq" id="WP_005461015.1">
    <property type="nucleotide sequence ID" value="NZ_CANUHY010000029.1"/>
</dbReference>
<dbReference type="Proteomes" id="UP000214596">
    <property type="component" value="Unassembled WGS sequence"/>
</dbReference>
<evidence type="ECO:0000313" key="6">
    <source>
        <dbReference type="EMBL" id="OXE33717.1"/>
    </source>
</evidence>
<dbReference type="EMBL" id="NIXT01000225">
    <property type="protein sequence ID" value="OXE33717.1"/>
    <property type="molecule type" value="Genomic_DNA"/>
</dbReference>
<organism evidence="6 7">
    <name type="scientific">Vibrio parahaemolyticus</name>
    <dbReference type="NCBI Taxonomy" id="670"/>
    <lineage>
        <taxon>Bacteria</taxon>
        <taxon>Pseudomonadati</taxon>
        <taxon>Pseudomonadota</taxon>
        <taxon>Gammaproteobacteria</taxon>
        <taxon>Vibrionales</taxon>
        <taxon>Vibrionaceae</taxon>
        <taxon>Vibrio</taxon>
    </lineage>
</organism>
<comment type="similarity">
    <text evidence="1">Belongs to the thioredoxin family. DsbA subfamily.</text>
</comment>
<dbReference type="GO" id="GO:0016491">
    <property type="term" value="F:oxidoreductase activity"/>
    <property type="evidence" value="ECO:0007669"/>
    <property type="project" value="UniProtKB-KW"/>
</dbReference>
<dbReference type="Gene3D" id="1.10.40.80">
    <property type="match status" value="1"/>
</dbReference>
<evidence type="ECO:0000256" key="5">
    <source>
        <dbReference type="ARBA" id="ARBA00023284"/>
    </source>
</evidence>
<evidence type="ECO:0000256" key="2">
    <source>
        <dbReference type="ARBA" id="ARBA00022729"/>
    </source>
</evidence>
<dbReference type="PANTHER" id="PTHR13887:SF14">
    <property type="entry name" value="DISULFIDE BOND FORMATION PROTEIN D"/>
    <property type="match status" value="1"/>
</dbReference>